<dbReference type="PANTHER" id="PTHR36033">
    <property type="entry name" value="NUCLEIC ACID-BINDING PROTEINS SUPERFAMILY"/>
    <property type="match status" value="1"/>
</dbReference>
<sequence length="644" mass="71921">MDVDPFLEFIDYARSVLSPADDDSDPNGNCSGPGWSWIASRILKTCVAYSSGVTAAILLSDLSQAWNEQCRAGAPKKRPECINQLKKNHRRTKLPNTVSIDTIYDRNFLSLSSVLEAVIVDAFSLPGTNIYMLTLGDFRSSNTIDLYLHRRYYDLVDPQNGILKKGREILLTGCYLRTAAEGSGCPRLLPTEYLVILLDEEEDDDAMLLGAQFCSDTFSSISPDAVKKGDSFSLLARIESIGSLEFQGRFGSLQRKQITLVDNDGVKLKFVLWGEQVLLANLFSVSSMLALDRPFISNSIESTVETSDDFCLEYGSATQLYLVPSIQHEEQVCVALTQNQYQGPRLLNTLDPSQDPKVSQVSLPCDSRGSIDFSSYPFRSFVIDLHDKMTGISLYGVVTDIIKEKHAAEALFSLRIEDTTGAIWVTLHFAKFWSLGRLSFGHTVYISGLTCSMTKQNRLEALWFENDIRSSFFILSCLPALINSSCLHKVSNLCDLSSQTNSTQICRVWLDQIAHCHVKKSHSLCGHFVTKTPSGILECNLCRYSCDTEVMRTFHLKITLADESAKVFAWCTGQTAAELLQISADEFHELPEEEQVMYPSSLENERFVVALVNCKRQGYAIGDGCRILENDGVSWEITRAFKCE</sequence>
<dbReference type="SUPFAM" id="SSF50249">
    <property type="entry name" value="Nucleic acid-binding proteins"/>
    <property type="match status" value="1"/>
</dbReference>
<dbReference type="KEGG" id="jre:108996651"/>
<name>A0A2I4F983_JUGRE</name>
<proteinExistence type="predicted"/>
<dbReference type="Pfam" id="PF17245">
    <property type="entry name" value="CDC24_OB2"/>
    <property type="match status" value="1"/>
</dbReference>
<dbReference type="AlphaFoldDB" id="A0A2I4F983"/>
<dbReference type="InterPro" id="IPR035203">
    <property type="entry name" value="Cdc24_OB3"/>
</dbReference>
<gene>
    <name evidence="2" type="primary">LOC108996651</name>
</gene>
<dbReference type="Gramene" id="Jr07_14970_p1">
    <property type="protein sequence ID" value="cds.Jr07_14970_p1"/>
    <property type="gene ID" value="Jr07_14970"/>
</dbReference>
<dbReference type="Proteomes" id="UP000235220">
    <property type="component" value="Chromosome 7"/>
</dbReference>
<dbReference type="InterPro" id="IPR012340">
    <property type="entry name" value="NA-bd_OB-fold"/>
</dbReference>
<keyword evidence="1" id="KW-1185">Reference proteome</keyword>
<dbReference type="OrthoDB" id="10265890at2759"/>
<organism evidence="1 2">
    <name type="scientific">Juglans regia</name>
    <name type="common">English walnut</name>
    <dbReference type="NCBI Taxonomy" id="51240"/>
    <lineage>
        <taxon>Eukaryota</taxon>
        <taxon>Viridiplantae</taxon>
        <taxon>Streptophyta</taxon>
        <taxon>Embryophyta</taxon>
        <taxon>Tracheophyta</taxon>
        <taxon>Spermatophyta</taxon>
        <taxon>Magnoliopsida</taxon>
        <taxon>eudicotyledons</taxon>
        <taxon>Gunneridae</taxon>
        <taxon>Pentapetalae</taxon>
        <taxon>rosids</taxon>
        <taxon>fabids</taxon>
        <taxon>Fagales</taxon>
        <taxon>Juglandaceae</taxon>
        <taxon>Juglans</taxon>
    </lineage>
</organism>
<evidence type="ECO:0000313" key="1">
    <source>
        <dbReference type="Proteomes" id="UP000235220"/>
    </source>
</evidence>
<dbReference type="PANTHER" id="PTHR36033:SF1">
    <property type="entry name" value="NUCLEIC ACID-BINDING PROTEINS SUPERFAMILY"/>
    <property type="match status" value="1"/>
</dbReference>
<dbReference type="FunCoup" id="A0A2I4F983">
    <property type="interactions" value="472"/>
</dbReference>
<accession>A0A2I4F983</accession>
<evidence type="ECO:0000313" key="2">
    <source>
        <dbReference type="RefSeq" id="XP_018828208.2"/>
    </source>
</evidence>
<reference evidence="2" key="1">
    <citation type="submission" date="2025-08" db="UniProtKB">
        <authorList>
            <consortium name="RefSeq"/>
        </authorList>
    </citation>
    <scope>IDENTIFICATION</scope>
    <source>
        <tissue evidence="2">Leaves</tissue>
    </source>
</reference>
<dbReference type="Pfam" id="PF17244">
    <property type="entry name" value="CDC24_OB3"/>
    <property type="match status" value="1"/>
</dbReference>
<protein>
    <submittedName>
        <fullName evidence="2">Uncharacterized protein LOC108996651 isoform X1</fullName>
    </submittedName>
</protein>
<dbReference type="RefSeq" id="XP_018828208.2">
    <property type="nucleotide sequence ID" value="XM_018972663.2"/>
</dbReference>
<dbReference type="STRING" id="51240.A0A2I4F983"/>
<dbReference type="Gene3D" id="2.40.50.140">
    <property type="entry name" value="Nucleic acid-binding proteins"/>
    <property type="match status" value="1"/>
</dbReference>
<dbReference type="Pfam" id="PF17246">
    <property type="entry name" value="CDC24_OB1"/>
    <property type="match status" value="1"/>
</dbReference>
<dbReference type="GeneID" id="108996651"/>
<dbReference type="InterPro" id="IPR035201">
    <property type="entry name" value="Cdc24_OB1"/>
</dbReference>
<dbReference type="InterPro" id="IPR035200">
    <property type="entry name" value="Cdc24_OB2"/>
</dbReference>